<dbReference type="GO" id="GO:0016020">
    <property type="term" value="C:membrane"/>
    <property type="evidence" value="ECO:0007669"/>
    <property type="project" value="UniProtKB-SubCell"/>
</dbReference>
<feature type="transmembrane region" description="Helical" evidence="6">
    <location>
        <begin position="49"/>
        <end position="74"/>
    </location>
</feature>
<dbReference type="Proteomes" id="UP000594638">
    <property type="component" value="Unassembled WGS sequence"/>
</dbReference>
<evidence type="ECO:0000256" key="3">
    <source>
        <dbReference type="ARBA" id="ARBA00022970"/>
    </source>
</evidence>
<evidence type="ECO:0000313" key="8">
    <source>
        <dbReference type="EMBL" id="CAA2968224.1"/>
    </source>
</evidence>
<comment type="subcellular location">
    <subcellularLocation>
        <location evidence="1">Membrane</location>
    </subcellularLocation>
</comment>
<keyword evidence="5 6" id="KW-0472">Membrane</keyword>
<accession>A0A8S0QMW8</accession>
<keyword evidence="3" id="KW-0029">Amino-acid transport</keyword>
<organism evidence="8 9">
    <name type="scientific">Olea europaea subsp. europaea</name>
    <dbReference type="NCBI Taxonomy" id="158383"/>
    <lineage>
        <taxon>Eukaryota</taxon>
        <taxon>Viridiplantae</taxon>
        <taxon>Streptophyta</taxon>
        <taxon>Embryophyta</taxon>
        <taxon>Tracheophyta</taxon>
        <taxon>Spermatophyta</taxon>
        <taxon>Magnoliopsida</taxon>
        <taxon>eudicotyledons</taxon>
        <taxon>Gunneridae</taxon>
        <taxon>Pentapetalae</taxon>
        <taxon>asterids</taxon>
        <taxon>lamiids</taxon>
        <taxon>Lamiales</taxon>
        <taxon>Oleaceae</taxon>
        <taxon>Oleeae</taxon>
        <taxon>Olea</taxon>
    </lineage>
</organism>
<evidence type="ECO:0000256" key="5">
    <source>
        <dbReference type="ARBA" id="ARBA00023136"/>
    </source>
</evidence>
<evidence type="ECO:0000256" key="6">
    <source>
        <dbReference type="SAM" id="Phobius"/>
    </source>
</evidence>
<evidence type="ECO:0000313" key="9">
    <source>
        <dbReference type="Proteomes" id="UP000594638"/>
    </source>
</evidence>
<dbReference type="Gramene" id="OE9A069799T1">
    <property type="protein sequence ID" value="OE9A069799C1"/>
    <property type="gene ID" value="OE9A069799"/>
</dbReference>
<keyword evidence="4 6" id="KW-1133">Transmembrane helix</keyword>
<dbReference type="Pfam" id="PF01490">
    <property type="entry name" value="Aa_trans"/>
    <property type="match status" value="1"/>
</dbReference>
<reference evidence="8 9" key="1">
    <citation type="submission" date="2019-12" db="EMBL/GenBank/DDBJ databases">
        <authorList>
            <person name="Alioto T."/>
            <person name="Alioto T."/>
            <person name="Gomez Garrido J."/>
        </authorList>
    </citation>
    <scope>NUCLEOTIDE SEQUENCE [LARGE SCALE GENOMIC DNA]</scope>
</reference>
<evidence type="ECO:0000256" key="1">
    <source>
        <dbReference type="ARBA" id="ARBA00004370"/>
    </source>
</evidence>
<comment type="caution">
    <text evidence="8">The sequence shown here is derived from an EMBL/GenBank/DDBJ whole genome shotgun (WGS) entry which is preliminary data.</text>
</comment>
<dbReference type="EMBL" id="CACTIH010001900">
    <property type="protein sequence ID" value="CAA2968224.1"/>
    <property type="molecule type" value="Genomic_DNA"/>
</dbReference>
<keyword evidence="2 6" id="KW-0812">Transmembrane</keyword>
<evidence type="ECO:0000256" key="4">
    <source>
        <dbReference type="ARBA" id="ARBA00022989"/>
    </source>
</evidence>
<feature type="domain" description="Amino acid transporter transmembrane" evidence="7">
    <location>
        <begin position="21"/>
        <end position="70"/>
    </location>
</feature>
<dbReference type="InterPro" id="IPR013057">
    <property type="entry name" value="AA_transpt_TM"/>
</dbReference>
<dbReference type="AlphaFoldDB" id="A0A8S0QMW8"/>
<keyword evidence="3" id="KW-0813">Transport</keyword>
<sequence length="94" mass="10022">MVARADPKKLDAGAFFVLKSEGSWWHCGYHLTTAIVPPALLSLPFAFTLLGWSGGVLCLTAAGLVTFYSLSFVYSFGALCPARKAPPSFARHGS</sequence>
<proteinExistence type="predicted"/>
<name>A0A8S0QMW8_OLEEU</name>
<dbReference type="OrthoDB" id="40134at2759"/>
<evidence type="ECO:0000259" key="7">
    <source>
        <dbReference type="Pfam" id="PF01490"/>
    </source>
</evidence>
<evidence type="ECO:0000256" key="2">
    <source>
        <dbReference type="ARBA" id="ARBA00022692"/>
    </source>
</evidence>
<dbReference type="GO" id="GO:0006865">
    <property type="term" value="P:amino acid transport"/>
    <property type="evidence" value="ECO:0007669"/>
    <property type="project" value="UniProtKB-KW"/>
</dbReference>
<protein>
    <submittedName>
        <fullName evidence="8">GABA transporter 1-like</fullName>
    </submittedName>
</protein>
<keyword evidence="9" id="KW-1185">Reference proteome</keyword>
<gene>
    <name evidence="8" type="ORF">OLEA9_A069799</name>
</gene>